<proteinExistence type="inferred from homology"/>
<dbReference type="OrthoDB" id="3223806at2759"/>
<evidence type="ECO:0000313" key="6">
    <source>
        <dbReference type="Proteomes" id="UP000193411"/>
    </source>
</evidence>
<dbReference type="InterPro" id="IPR050452">
    <property type="entry name" value="Metacaspase"/>
</dbReference>
<dbReference type="SUPFAM" id="SSF52129">
    <property type="entry name" value="Caspase-like"/>
    <property type="match status" value="1"/>
</dbReference>
<dbReference type="AlphaFoldDB" id="A0A1Y2HSJ9"/>
<dbReference type="GO" id="GO:0006508">
    <property type="term" value="P:proteolysis"/>
    <property type="evidence" value="ECO:0007669"/>
    <property type="project" value="InterPro"/>
</dbReference>
<evidence type="ECO:0000256" key="3">
    <source>
        <dbReference type="ARBA" id="ARBA00022807"/>
    </source>
</evidence>
<dbReference type="PANTHER" id="PTHR48104:SF30">
    <property type="entry name" value="METACASPASE-1"/>
    <property type="match status" value="1"/>
</dbReference>
<dbReference type="Proteomes" id="UP000193411">
    <property type="component" value="Unassembled WGS sequence"/>
</dbReference>
<keyword evidence="3" id="KW-0645">Protease</keyword>
<accession>A0A1Y2HSJ9</accession>
<evidence type="ECO:0000256" key="2">
    <source>
        <dbReference type="ARBA" id="ARBA00022703"/>
    </source>
</evidence>
<dbReference type="PANTHER" id="PTHR48104">
    <property type="entry name" value="METACASPASE-4"/>
    <property type="match status" value="1"/>
</dbReference>
<dbReference type="Pfam" id="PF00656">
    <property type="entry name" value="Peptidase_C14"/>
    <property type="match status" value="1"/>
</dbReference>
<keyword evidence="3" id="KW-0788">Thiol protease</keyword>
<sequence>MSAQAVCIGLGYNTNANADDDLPGTIQDAQTMATVATNNGFEASTLTDVDEPVNREQILDSLRSMVENAQPGDNLCFMFSGHGGNASSGDPNEVDGVDEFIVDSYGNPIYDNEIRDILTGLPAGANMTMAFDNCRSGTIADLDTAGIEGNVVCISASLDNENSLAGENGSLFTNALAEVMAEHPDASWQEIKDMIDARVGDLGQTVQLSSTDPALLDEPPFGVSPDPEKLMPLMLQDQATCPDDGDARHDKDIQEEDTQVDQVDLIQELDQVIQDPFFQDVLDTATTVANVDDTVGGLINDTIASGLDPNAEPSALEIAWNEAVGNRGQLDLSSAVMPEDCAGECDGCNDGLMIM</sequence>
<evidence type="ECO:0000256" key="1">
    <source>
        <dbReference type="ARBA" id="ARBA00009005"/>
    </source>
</evidence>
<organism evidence="5 6">
    <name type="scientific">Catenaria anguillulae PL171</name>
    <dbReference type="NCBI Taxonomy" id="765915"/>
    <lineage>
        <taxon>Eukaryota</taxon>
        <taxon>Fungi</taxon>
        <taxon>Fungi incertae sedis</taxon>
        <taxon>Blastocladiomycota</taxon>
        <taxon>Blastocladiomycetes</taxon>
        <taxon>Blastocladiales</taxon>
        <taxon>Catenariaceae</taxon>
        <taxon>Catenaria</taxon>
    </lineage>
</organism>
<dbReference type="EMBL" id="MCFL01000015">
    <property type="protein sequence ID" value="ORZ36771.1"/>
    <property type="molecule type" value="Genomic_DNA"/>
</dbReference>
<protein>
    <submittedName>
        <fullName evidence="5">Caspase domain-domain-containing protein</fullName>
    </submittedName>
</protein>
<comment type="caution">
    <text evidence="5">The sequence shown here is derived from an EMBL/GenBank/DDBJ whole genome shotgun (WGS) entry which is preliminary data.</text>
</comment>
<dbReference type="GO" id="GO:0005737">
    <property type="term" value="C:cytoplasm"/>
    <property type="evidence" value="ECO:0007669"/>
    <property type="project" value="TreeGrafter"/>
</dbReference>
<dbReference type="InterPro" id="IPR029030">
    <property type="entry name" value="Caspase-like_dom_sf"/>
</dbReference>
<keyword evidence="6" id="KW-1185">Reference proteome</keyword>
<gene>
    <name evidence="5" type="ORF">BCR44DRAFT_36316</name>
</gene>
<evidence type="ECO:0000313" key="5">
    <source>
        <dbReference type="EMBL" id="ORZ36771.1"/>
    </source>
</evidence>
<evidence type="ECO:0000259" key="4">
    <source>
        <dbReference type="Pfam" id="PF00656"/>
    </source>
</evidence>
<dbReference type="InterPro" id="IPR011600">
    <property type="entry name" value="Pept_C14_caspase"/>
</dbReference>
<dbReference type="Gene3D" id="3.40.50.1460">
    <property type="match status" value="1"/>
</dbReference>
<keyword evidence="3" id="KW-0378">Hydrolase</keyword>
<feature type="domain" description="Peptidase C14 caspase" evidence="4">
    <location>
        <begin position="6"/>
        <end position="199"/>
    </location>
</feature>
<comment type="similarity">
    <text evidence="1">Belongs to the peptidase C14B family.</text>
</comment>
<reference evidence="5 6" key="1">
    <citation type="submission" date="2016-07" db="EMBL/GenBank/DDBJ databases">
        <title>Pervasive Adenine N6-methylation of Active Genes in Fungi.</title>
        <authorList>
            <consortium name="DOE Joint Genome Institute"/>
            <person name="Mondo S.J."/>
            <person name="Dannebaum R.O."/>
            <person name="Kuo R.C."/>
            <person name="Labutti K."/>
            <person name="Haridas S."/>
            <person name="Kuo A."/>
            <person name="Salamov A."/>
            <person name="Ahrendt S.R."/>
            <person name="Lipzen A."/>
            <person name="Sullivan W."/>
            <person name="Andreopoulos W.B."/>
            <person name="Clum A."/>
            <person name="Lindquist E."/>
            <person name="Daum C."/>
            <person name="Ramamoorthy G.K."/>
            <person name="Gryganskyi A."/>
            <person name="Culley D."/>
            <person name="Magnuson J.K."/>
            <person name="James T.Y."/>
            <person name="O'Malley M.A."/>
            <person name="Stajich J.E."/>
            <person name="Spatafora J.W."/>
            <person name="Visel A."/>
            <person name="Grigoriev I.V."/>
        </authorList>
    </citation>
    <scope>NUCLEOTIDE SEQUENCE [LARGE SCALE GENOMIC DNA]</scope>
    <source>
        <strain evidence="5 6">PL171</strain>
    </source>
</reference>
<name>A0A1Y2HSJ9_9FUNG</name>
<keyword evidence="2" id="KW-0053">Apoptosis</keyword>
<dbReference type="GO" id="GO:0006915">
    <property type="term" value="P:apoptotic process"/>
    <property type="evidence" value="ECO:0007669"/>
    <property type="project" value="UniProtKB-KW"/>
</dbReference>
<dbReference type="GO" id="GO:0004197">
    <property type="term" value="F:cysteine-type endopeptidase activity"/>
    <property type="evidence" value="ECO:0007669"/>
    <property type="project" value="InterPro"/>
</dbReference>